<evidence type="ECO:0000313" key="3">
    <source>
        <dbReference type="Proteomes" id="UP001054837"/>
    </source>
</evidence>
<dbReference type="Proteomes" id="UP001054837">
    <property type="component" value="Unassembled WGS sequence"/>
</dbReference>
<reference evidence="2 3" key="1">
    <citation type="submission" date="2021-06" db="EMBL/GenBank/DDBJ databases">
        <title>Caerostris darwini draft genome.</title>
        <authorList>
            <person name="Kono N."/>
            <person name="Arakawa K."/>
        </authorList>
    </citation>
    <scope>NUCLEOTIDE SEQUENCE [LARGE SCALE GENOMIC DNA]</scope>
</reference>
<proteinExistence type="predicted"/>
<keyword evidence="3" id="KW-1185">Reference proteome</keyword>
<sequence length="98" mass="10902">MLKQVRLQSVRFRLIIAERDSGVPQPAPPGRGQLPLGPVHRPPEAERLLLQVAEGLAHGDRRLLHAPQPTLLPVHHQQDPALHPRFANGPVGDFPAYW</sequence>
<comment type="caution">
    <text evidence="2">The sequence shown here is derived from an EMBL/GenBank/DDBJ whole genome shotgun (WGS) entry which is preliminary data.</text>
</comment>
<evidence type="ECO:0000256" key="1">
    <source>
        <dbReference type="SAM" id="MobiDB-lite"/>
    </source>
</evidence>
<protein>
    <submittedName>
        <fullName evidence="2">Uncharacterized protein</fullName>
    </submittedName>
</protein>
<gene>
    <name evidence="2" type="ORF">CDAR_569891</name>
</gene>
<organism evidence="2 3">
    <name type="scientific">Caerostris darwini</name>
    <dbReference type="NCBI Taxonomy" id="1538125"/>
    <lineage>
        <taxon>Eukaryota</taxon>
        <taxon>Metazoa</taxon>
        <taxon>Ecdysozoa</taxon>
        <taxon>Arthropoda</taxon>
        <taxon>Chelicerata</taxon>
        <taxon>Arachnida</taxon>
        <taxon>Araneae</taxon>
        <taxon>Araneomorphae</taxon>
        <taxon>Entelegynae</taxon>
        <taxon>Araneoidea</taxon>
        <taxon>Araneidae</taxon>
        <taxon>Caerostris</taxon>
    </lineage>
</organism>
<dbReference type="EMBL" id="BPLQ01006940">
    <property type="protein sequence ID" value="GIY26393.1"/>
    <property type="molecule type" value="Genomic_DNA"/>
</dbReference>
<evidence type="ECO:0000313" key="2">
    <source>
        <dbReference type="EMBL" id="GIY26393.1"/>
    </source>
</evidence>
<accession>A0AAV4RVL7</accession>
<name>A0AAV4RVL7_9ARAC</name>
<dbReference type="AlphaFoldDB" id="A0AAV4RVL7"/>
<feature type="region of interest" description="Disordered" evidence="1">
    <location>
        <begin position="19"/>
        <end position="41"/>
    </location>
</feature>